<comment type="caution">
    <text evidence="1">The sequence shown here is derived from an EMBL/GenBank/DDBJ whole genome shotgun (WGS) entry which is preliminary data.</text>
</comment>
<evidence type="ECO:0000313" key="2">
    <source>
        <dbReference type="EMBL" id="CAL4779144.1"/>
    </source>
</evidence>
<accession>A0A9P1CGG6</accession>
<reference evidence="1" key="1">
    <citation type="submission" date="2022-10" db="EMBL/GenBank/DDBJ databases">
        <authorList>
            <person name="Chen Y."/>
            <person name="Dougan E. K."/>
            <person name="Chan C."/>
            <person name="Rhodes N."/>
            <person name="Thang M."/>
        </authorList>
    </citation>
    <scope>NUCLEOTIDE SEQUENCE</scope>
</reference>
<dbReference type="EMBL" id="CAMXCT030001637">
    <property type="protein sequence ID" value="CAL4779144.1"/>
    <property type="molecule type" value="Genomic_DNA"/>
</dbReference>
<proteinExistence type="predicted"/>
<dbReference type="AlphaFoldDB" id="A0A9P1CGG6"/>
<organism evidence="1">
    <name type="scientific">Cladocopium goreaui</name>
    <dbReference type="NCBI Taxonomy" id="2562237"/>
    <lineage>
        <taxon>Eukaryota</taxon>
        <taxon>Sar</taxon>
        <taxon>Alveolata</taxon>
        <taxon>Dinophyceae</taxon>
        <taxon>Suessiales</taxon>
        <taxon>Symbiodiniaceae</taxon>
        <taxon>Cladocopium</taxon>
    </lineage>
</organism>
<name>A0A9P1CGG6_9DINO</name>
<dbReference type="EMBL" id="CAMXCT010001637">
    <property type="protein sequence ID" value="CAI3991832.1"/>
    <property type="molecule type" value="Genomic_DNA"/>
</dbReference>
<dbReference type="Proteomes" id="UP001152797">
    <property type="component" value="Unassembled WGS sequence"/>
</dbReference>
<evidence type="ECO:0000313" key="1">
    <source>
        <dbReference type="EMBL" id="CAI3991832.1"/>
    </source>
</evidence>
<gene>
    <name evidence="1" type="ORF">C1SCF055_LOCUS18705</name>
</gene>
<reference evidence="2 3" key="2">
    <citation type="submission" date="2024-05" db="EMBL/GenBank/DDBJ databases">
        <authorList>
            <person name="Chen Y."/>
            <person name="Shah S."/>
            <person name="Dougan E. K."/>
            <person name="Thang M."/>
            <person name="Chan C."/>
        </authorList>
    </citation>
    <scope>NUCLEOTIDE SEQUENCE [LARGE SCALE GENOMIC DNA]</scope>
</reference>
<dbReference type="EMBL" id="CAMXCT020001637">
    <property type="protein sequence ID" value="CAL1145207.1"/>
    <property type="molecule type" value="Genomic_DNA"/>
</dbReference>
<protein>
    <submittedName>
        <fullName evidence="1">Uncharacterized protein</fullName>
    </submittedName>
</protein>
<sequence>MDAALVKQVTALKDDPHLPINLKWTQIKALLKGAGLLWTSQEKPQAFLCHPSNRGGLMLSWHDMHAKGGAILSLGFDKEKLQRSVAFEIAADAATRARQFLANKELTKQAQGLVAPVTGAERFLTVMQTVAHLFAHAEKKGQANLKQCLEQALASKPRCSGYMEAIGHYITNYGGGSDFCCIAVLQHISKSFNTSLLIGEELMSCITFLEFKSNQTVCPWVRASALACIVSSPKSVDGFGKILSKADLERLKSPLLKPTVTTAEELLSLNWNLLQEQTFAKSPEGLSLMGRCMVRMMLHLTKKEAKGRDTTVCPDLAAISSLFGQELLELQQGKGSVAKPQAGSGQQDQPVQPQSLEGFLAHLGWTPPGGQGQHTAWSMMQDSHNMVHLLQQKHKLEVGSLYFYRPKGFKGDVAAKLSEFVSLDGNGAKFKHAPLIGVPETMDLEHDDLKRRKLFEKKPPVALTEADQAKLDPLTSQQMKDEVSSAEAQSALWKYYQEHASEQHADFLFAAHFGGVLSKKPFAKNKLKLFPIGAFLLTKEAKPSMAIVAGHGLQLQVQPPKVDMDNVAGAAVPFFFVKGTTEAAKANMEFTTVKVGEWQVPVCKNKEKIDVGDQLLFYSPKEEGQQQQPTKKQKT</sequence>
<keyword evidence="3" id="KW-1185">Reference proteome</keyword>
<evidence type="ECO:0000313" key="3">
    <source>
        <dbReference type="Proteomes" id="UP001152797"/>
    </source>
</evidence>